<evidence type="ECO:0000313" key="14">
    <source>
        <dbReference type="EMBL" id="PWZ02641.1"/>
    </source>
</evidence>
<evidence type="ECO:0000259" key="13">
    <source>
        <dbReference type="PROSITE" id="PS50195"/>
    </source>
</evidence>
<dbReference type="EMBL" id="KZ819188">
    <property type="protein sequence ID" value="PWZ02641.1"/>
    <property type="molecule type" value="Genomic_DNA"/>
</dbReference>
<feature type="region of interest" description="Disordered" evidence="11">
    <location>
        <begin position="74"/>
        <end position="168"/>
    </location>
</feature>
<dbReference type="Gene3D" id="3.30.1520.10">
    <property type="entry name" value="Phox-like domain"/>
    <property type="match status" value="1"/>
</dbReference>
<feature type="compositionally biased region" description="Basic and acidic residues" evidence="11">
    <location>
        <begin position="237"/>
        <end position="264"/>
    </location>
</feature>
<dbReference type="InterPro" id="IPR036871">
    <property type="entry name" value="PX_dom_sf"/>
</dbReference>
<dbReference type="InterPro" id="IPR001736">
    <property type="entry name" value="PLipase_D/transphosphatidylase"/>
</dbReference>
<evidence type="ECO:0000256" key="4">
    <source>
        <dbReference type="ARBA" id="ARBA00022737"/>
    </source>
</evidence>
<feature type="domain" description="PLD phosphodiesterase" evidence="12">
    <location>
        <begin position="1313"/>
        <end position="1340"/>
    </location>
</feature>
<feature type="compositionally biased region" description="Basic and acidic residues" evidence="11">
    <location>
        <begin position="1744"/>
        <end position="1755"/>
    </location>
</feature>
<feature type="compositionally biased region" description="Polar residues" evidence="11">
    <location>
        <begin position="464"/>
        <end position="483"/>
    </location>
</feature>
<gene>
    <name evidence="14" type="ORF">BCV70DRAFT_203578</name>
</gene>
<reference evidence="14 15" key="1">
    <citation type="journal article" date="2018" name="Mol. Biol. Evol.">
        <title>Broad Genomic Sampling Reveals a Smut Pathogenic Ancestry of the Fungal Clade Ustilaginomycotina.</title>
        <authorList>
            <person name="Kijpornyongpan T."/>
            <person name="Mondo S.J."/>
            <person name="Barry K."/>
            <person name="Sandor L."/>
            <person name="Lee J."/>
            <person name="Lipzen A."/>
            <person name="Pangilinan J."/>
            <person name="LaButti K."/>
            <person name="Hainaut M."/>
            <person name="Henrissat B."/>
            <person name="Grigoriev I.V."/>
            <person name="Spatafora J.W."/>
            <person name="Aime M.C."/>
        </authorList>
    </citation>
    <scope>NUCLEOTIDE SEQUENCE [LARGE SCALE GENOMIC DNA]</scope>
    <source>
        <strain evidence="14 15">MCA 3645</strain>
    </source>
</reference>
<evidence type="ECO:0000313" key="15">
    <source>
        <dbReference type="Proteomes" id="UP000246740"/>
    </source>
</evidence>
<dbReference type="PANTHER" id="PTHR18896:SF76">
    <property type="entry name" value="PHOSPHOLIPASE"/>
    <property type="match status" value="1"/>
</dbReference>
<feature type="compositionally biased region" description="Basic and acidic residues" evidence="11">
    <location>
        <begin position="307"/>
        <end position="322"/>
    </location>
</feature>
<dbReference type="InterPro" id="IPR015679">
    <property type="entry name" value="PLipase_D_fam"/>
</dbReference>
<comment type="similarity">
    <text evidence="2">Belongs to the phospholipase D family.</text>
</comment>
<feature type="region of interest" description="Disordered" evidence="11">
    <location>
        <begin position="449"/>
        <end position="505"/>
    </location>
</feature>
<dbReference type="InParanoid" id="A0A317XZC4"/>
<evidence type="ECO:0000256" key="1">
    <source>
        <dbReference type="ARBA" id="ARBA00000798"/>
    </source>
</evidence>
<dbReference type="PROSITE" id="PS50195">
    <property type="entry name" value="PX"/>
    <property type="match status" value="1"/>
</dbReference>
<dbReference type="STRING" id="1882483.A0A317XZC4"/>
<dbReference type="Proteomes" id="UP000246740">
    <property type="component" value="Unassembled WGS sequence"/>
</dbReference>
<feature type="compositionally biased region" description="Basic and acidic residues" evidence="11">
    <location>
        <begin position="491"/>
        <end position="503"/>
    </location>
</feature>
<dbReference type="OrthoDB" id="14911at2759"/>
<evidence type="ECO:0000256" key="11">
    <source>
        <dbReference type="SAM" id="MobiDB-lite"/>
    </source>
</evidence>
<dbReference type="FunFam" id="3.30.870.10:FF:000011">
    <property type="entry name" value="Phospholipase"/>
    <property type="match status" value="1"/>
</dbReference>
<dbReference type="EC" id="3.1.4.4" evidence="3"/>
<feature type="region of interest" description="Disordered" evidence="11">
    <location>
        <begin position="1396"/>
        <end position="1540"/>
    </location>
</feature>
<evidence type="ECO:0000256" key="3">
    <source>
        <dbReference type="ARBA" id="ARBA00012027"/>
    </source>
</evidence>
<evidence type="ECO:0000256" key="9">
    <source>
        <dbReference type="ARBA" id="ARBA00074658"/>
    </source>
</evidence>
<dbReference type="GO" id="GO:0009395">
    <property type="term" value="P:phospholipid catabolic process"/>
    <property type="evidence" value="ECO:0007669"/>
    <property type="project" value="TreeGrafter"/>
</dbReference>
<dbReference type="PANTHER" id="PTHR18896">
    <property type="entry name" value="PHOSPHOLIPASE D"/>
    <property type="match status" value="1"/>
</dbReference>
<dbReference type="Pfam" id="PF00614">
    <property type="entry name" value="PLDc"/>
    <property type="match status" value="2"/>
</dbReference>
<dbReference type="CDD" id="cd09141">
    <property type="entry name" value="PLDc_vPLD1_2_yPLD_like_2"/>
    <property type="match status" value="1"/>
</dbReference>
<evidence type="ECO:0000256" key="8">
    <source>
        <dbReference type="ARBA" id="ARBA00042228"/>
    </source>
</evidence>
<keyword evidence="6" id="KW-0442">Lipid degradation</keyword>
<dbReference type="Gene3D" id="3.30.870.10">
    <property type="entry name" value="Endonuclease Chain A"/>
    <property type="match status" value="2"/>
</dbReference>
<dbReference type="FunCoup" id="A0A317XZC4">
    <property type="interactions" value="348"/>
</dbReference>
<feature type="compositionally biased region" description="Polar residues" evidence="11">
    <location>
        <begin position="379"/>
        <end position="390"/>
    </location>
</feature>
<accession>A0A317XZC4</accession>
<feature type="compositionally biased region" description="Polar residues" evidence="11">
    <location>
        <begin position="1444"/>
        <end position="1483"/>
    </location>
</feature>
<feature type="compositionally biased region" description="Polar residues" evidence="11">
    <location>
        <begin position="355"/>
        <end position="364"/>
    </location>
</feature>
<feature type="compositionally biased region" description="Low complexity" evidence="11">
    <location>
        <begin position="142"/>
        <end position="151"/>
    </location>
</feature>
<dbReference type="InterPro" id="IPR001683">
    <property type="entry name" value="PX_dom"/>
</dbReference>
<evidence type="ECO:0000256" key="2">
    <source>
        <dbReference type="ARBA" id="ARBA00008664"/>
    </source>
</evidence>
<dbReference type="FunFam" id="3.30.1520.10:FF:000051">
    <property type="entry name" value="Phospholipase"/>
    <property type="match status" value="1"/>
</dbReference>
<feature type="compositionally biased region" description="Basic and acidic residues" evidence="11">
    <location>
        <begin position="365"/>
        <end position="378"/>
    </location>
</feature>
<evidence type="ECO:0000256" key="7">
    <source>
        <dbReference type="ARBA" id="ARBA00023098"/>
    </source>
</evidence>
<feature type="region of interest" description="Disordered" evidence="11">
    <location>
        <begin position="1582"/>
        <end position="1602"/>
    </location>
</feature>
<feature type="region of interest" description="Disordered" evidence="11">
    <location>
        <begin position="1744"/>
        <end position="1810"/>
    </location>
</feature>
<keyword evidence="4" id="KW-0677">Repeat</keyword>
<keyword evidence="15" id="KW-1185">Reference proteome</keyword>
<feature type="compositionally biased region" description="Polar residues" evidence="11">
    <location>
        <begin position="152"/>
        <end position="168"/>
    </location>
</feature>
<dbReference type="SUPFAM" id="SSF64268">
    <property type="entry name" value="PX domain"/>
    <property type="match status" value="1"/>
</dbReference>
<dbReference type="GO" id="GO:0035091">
    <property type="term" value="F:phosphatidylinositol binding"/>
    <property type="evidence" value="ECO:0007669"/>
    <property type="project" value="InterPro"/>
</dbReference>
<organism evidence="14 15">
    <name type="scientific">Testicularia cyperi</name>
    <dbReference type="NCBI Taxonomy" id="1882483"/>
    <lineage>
        <taxon>Eukaryota</taxon>
        <taxon>Fungi</taxon>
        <taxon>Dikarya</taxon>
        <taxon>Basidiomycota</taxon>
        <taxon>Ustilaginomycotina</taxon>
        <taxon>Ustilaginomycetes</taxon>
        <taxon>Ustilaginales</taxon>
        <taxon>Anthracoideaceae</taxon>
        <taxon>Testicularia</taxon>
    </lineage>
</organism>
<evidence type="ECO:0000256" key="6">
    <source>
        <dbReference type="ARBA" id="ARBA00022963"/>
    </source>
</evidence>
<dbReference type="PROSITE" id="PS50035">
    <property type="entry name" value="PLD"/>
    <property type="match status" value="2"/>
</dbReference>
<proteinExistence type="inferred from homology"/>
<sequence>MQYKYSTRSFVVKRAKAYLCALPGPRSGVGAFAWPLQYCTAVDSAAHATGFAASDETTNIYHHGDTAQIDQNAAANGDDATTPDGTDNRKNKRHSTEQDSGATEYHAAPGNHPDDPRAHINHPAAANSSDTSDTNKEHTAAGHHASGHTSSKTVEPQTSSSSTHAHKNLTTNGHEQAKNDMGQSQIERALGDDGPVAQRQGSKLDRQLENELDGCYVDAEKQTKAATAAAELGQPVHTEHNQPRKSKDSSKDHLDPRAHQEHSGTRGPSWASRPDDAQRAKIQKMKEEQANGTWKRRFSSFSPGGGNDDKDASQRRSNEEKSPAGMLGGLFEGNSPARPGLNIFGSAGSQRVRRSQSTVNARSESQQKLDKGKQREDTPTQINSRTSSKWAENRNKLRNAFEPPTPSGESGPLSLDHNDDANDDSIPTPELAPDAQKLRAITKIMLGGPRAKDDVATPEGEAPSPTTVRTSTGGNGNVGQTRWAQLKKKVRESQRTKREDKKTSATGLDLAKELQTGVLPVFLLKMAIERDESKHRRIPVLLNHLRLRVTDSVNPMHNTHAVFRIELEYGDGLVKWVIYRELRDFINLHAHYRAAALRGYLGRSIGNAEGDVGLPSFPKMSLPYFNQLQRQGKTSRAEFAKAQRDALENYIIELIRRTMFRAEANRLCKFFEISALSVSLASRGGHQGKQGYLRILSRSSRKKDQKNILTPARWAKAYEPKWFIVRESFIAIVNEPDSLQLYDVFLMDNEFRIQRPKRLYKQTMHLAHGLTHSDDKEPPIDSSEQSEDIGKERMQANYDQTALLTDGHFKDADPEKRKTTADGADRHASSHTFYIRNAERKMKLVAKNERMMEQFIVSMQKMANRNIFGGTNRFESFAPIRLNASAQWLVDGRDYYWNLSKALMMAKDRIFIHDWWLSPELYLRRPGHPKWRLDNILKKKAEEGVKIFVIIYNEVSNNFTPTDSNYTKQRLIGLHRNIFVQRSPSHFQTGTFYWAHHEKLCVIDETIAFMGGLDLCFGRYDTPAHVLVDDAFYHQREDESDREFGITSSQPGFIGPIRDGREAHIWPGQDYANERVMEWHTLSKPAEDLFPRDKFPRMPWHDVGLQLVGQPSRDLCRHFIQRWNFLLRIKNHSRQMPFLVPPPDFTPEELQKYGLTGTCEVQICRSAGPWSLGTSSKVEHSIQNAYLKSIQMSDHFVYIENQFFVTSTVVEGNKIENKIGEALVSRIIRAHREGTPWRAIVVIPLIPGFPMPIDHPDASSVRLIVELQNRSIARGEHSIFGKLRREGIDPEQYISFFSLRTWGKLRGGQLTTEQIYLHDKIMIVDDRLAIIGSANINERSQRGDRDSELACVIRDHDMIDGYMAGKPYKVGRFAHTMRVRLMREHLGVDVDELEANERRRDSQAHQSTSGHGHSGSTGDVSTGSRSSIDLADEDQEWDPDNEQSHGGQPNIDGNKTPSTNFVDVPSTRQTVRDGTSNLTDQLGNGTGAELRRQVKDHLQKEGDKFKSKTRSKSSKSNGSHPMSHDAPDASTNASEKYVAAREERVERAINGEETNKFPDGKYDSALEPTLEEKVIVDEARSTTNSANGNAHSIGGAEMRKSRSGHLQASSELGRLGASGSMASLIGTGHDRESTLLRHSGSRGRFLSEDSTMAYEEDLRAKISSRMSGNPWKLPAMSLEIDPFRFDDPIDDSFYHDYWLTCAVHNTQIFRKVFKCVPDDTATTWAEYKSFCAWADRLARSGKFGAKESKEQRDAQAHSVPGASVGGPEGQVDPASLAASISDKHGGSAGGDKKHQQNGKADDSASSKDAQIPSALRDANAGAGQGGKNAIPTEGFSGTELSQMEALLEECRGSLVLHPTRFLEAEDQSNNFLFAMDRINPLLIYD</sequence>
<evidence type="ECO:0000259" key="12">
    <source>
        <dbReference type="PROSITE" id="PS50035"/>
    </source>
</evidence>
<dbReference type="SMART" id="SM00155">
    <property type="entry name" value="PLDc"/>
    <property type="match status" value="2"/>
</dbReference>
<dbReference type="CDD" id="cd09138">
    <property type="entry name" value="PLDc_vPLD1_2_yPLD_like_1"/>
    <property type="match status" value="1"/>
</dbReference>
<feature type="compositionally biased region" description="Basic and acidic residues" evidence="11">
    <location>
        <begin position="86"/>
        <end position="97"/>
    </location>
</feature>
<feature type="compositionally biased region" description="Basic and acidic residues" evidence="11">
    <location>
        <begin position="273"/>
        <end position="289"/>
    </location>
</feature>
<feature type="compositionally biased region" description="Basic and acidic residues" evidence="11">
    <location>
        <begin position="1489"/>
        <end position="1506"/>
    </location>
</feature>
<feature type="compositionally biased region" description="Basic and acidic residues" evidence="11">
    <location>
        <begin position="1781"/>
        <end position="1805"/>
    </location>
</feature>
<feature type="domain" description="PX" evidence="13">
    <location>
        <begin position="541"/>
        <end position="678"/>
    </location>
</feature>
<keyword evidence="7" id="KW-0443">Lipid metabolism</keyword>
<evidence type="ECO:0000256" key="10">
    <source>
        <dbReference type="ARBA" id="ARBA00079280"/>
    </source>
</evidence>
<dbReference type="GO" id="GO:0004630">
    <property type="term" value="F:phospholipase D activity"/>
    <property type="evidence" value="ECO:0007669"/>
    <property type="project" value="UniProtKB-EC"/>
</dbReference>
<evidence type="ECO:0000256" key="5">
    <source>
        <dbReference type="ARBA" id="ARBA00022801"/>
    </source>
</evidence>
<comment type="catalytic activity">
    <reaction evidence="1">
        <text>a 1,2-diacyl-sn-glycero-3-phosphocholine + H2O = a 1,2-diacyl-sn-glycero-3-phosphate + choline + H(+)</text>
        <dbReference type="Rhea" id="RHEA:14445"/>
        <dbReference type="ChEBI" id="CHEBI:15354"/>
        <dbReference type="ChEBI" id="CHEBI:15377"/>
        <dbReference type="ChEBI" id="CHEBI:15378"/>
        <dbReference type="ChEBI" id="CHEBI:57643"/>
        <dbReference type="ChEBI" id="CHEBI:58608"/>
        <dbReference type="EC" id="3.1.4.4"/>
    </reaction>
</comment>
<feature type="compositionally biased region" description="Low complexity" evidence="11">
    <location>
        <begin position="1405"/>
        <end position="1427"/>
    </location>
</feature>
<keyword evidence="5" id="KW-0378">Hydrolase</keyword>
<feature type="domain" description="PLD phosphodiesterase" evidence="12">
    <location>
        <begin position="992"/>
        <end position="1019"/>
    </location>
</feature>
<dbReference type="SUPFAM" id="SSF56024">
    <property type="entry name" value="Phospholipase D/nuclease"/>
    <property type="match status" value="2"/>
</dbReference>
<dbReference type="CDD" id="cd01254">
    <property type="entry name" value="PH_PLD"/>
    <property type="match status" value="1"/>
</dbReference>
<dbReference type="CDD" id="cd06093">
    <property type="entry name" value="PX_domain"/>
    <property type="match status" value="1"/>
</dbReference>
<feature type="compositionally biased region" description="Acidic residues" evidence="11">
    <location>
        <begin position="1430"/>
        <end position="1441"/>
    </location>
</feature>
<feature type="region of interest" description="Disordered" evidence="11">
    <location>
        <begin position="226"/>
        <end position="431"/>
    </location>
</feature>
<protein>
    <recommendedName>
        <fullName evidence="9">Phospholipase D1</fullName>
        <ecNumber evidence="3">3.1.4.4</ecNumber>
    </recommendedName>
    <alternativeName>
        <fullName evidence="8">Choline phosphatase 1</fullName>
    </alternativeName>
    <alternativeName>
        <fullName evidence="10">Phosphatidylcholine-hydrolyzing phospholipase D1</fullName>
    </alternativeName>
</protein>
<name>A0A317XZC4_9BASI</name>